<comment type="caution">
    <text evidence="1">The sequence shown here is derived from an EMBL/GenBank/DDBJ whole genome shotgun (WGS) entry which is preliminary data.</text>
</comment>
<gene>
    <name evidence="1" type="ORF">CR513_14303</name>
</gene>
<dbReference type="AlphaFoldDB" id="A0A371HHI5"/>
<keyword evidence="2" id="KW-1185">Reference proteome</keyword>
<feature type="non-terminal residue" evidence="1">
    <location>
        <position position="1"/>
    </location>
</feature>
<dbReference type="EMBL" id="QJKJ01002569">
    <property type="protein sequence ID" value="RDY02253.1"/>
    <property type="molecule type" value="Genomic_DNA"/>
</dbReference>
<evidence type="ECO:0000313" key="2">
    <source>
        <dbReference type="Proteomes" id="UP000257109"/>
    </source>
</evidence>
<name>A0A371HHI5_MUCPR</name>
<sequence>MSPYRIVFGKACHFPLRYNTEPTGRSRSELCLEVHENSRIYKKKVKQFHDNRVLRKEFRVRQKLIAGKFRSRWDRPFVISNVFPFGTVEFRGKASNRKFKIKPYYEGPSSIVCEVERISLMELAILEDTLEEISKSSYVHMH</sequence>
<proteinExistence type="predicted"/>
<dbReference type="OrthoDB" id="1741700at2759"/>
<organism evidence="1 2">
    <name type="scientific">Mucuna pruriens</name>
    <name type="common">Velvet bean</name>
    <name type="synonym">Dolichos pruriens</name>
    <dbReference type="NCBI Taxonomy" id="157652"/>
    <lineage>
        <taxon>Eukaryota</taxon>
        <taxon>Viridiplantae</taxon>
        <taxon>Streptophyta</taxon>
        <taxon>Embryophyta</taxon>
        <taxon>Tracheophyta</taxon>
        <taxon>Spermatophyta</taxon>
        <taxon>Magnoliopsida</taxon>
        <taxon>eudicotyledons</taxon>
        <taxon>Gunneridae</taxon>
        <taxon>Pentapetalae</taxon>
        <taxon>rosids</taxon>
        <taxon>fabids</taxon>
        <taxon>Fabales</taxon>
        <taxon>Fabaceae</taxon>
        <taxon>Papilionoideae</taxon>
        <taxon>50 kb inversion clade</taxon>
        <taxon>NPAAA clade</taxon>
        <taxon>indigoferoid/millettioid clade</taxon>
        <taxon>Phaseoleae</taxon>
        <taxon>Mucuna</taxon>
    </lineage>
</organism>
<protein>
    <submittedName>
        <fullName evidence="1">Uncharacterized protein</fullName>
    </submittedName>
</protein>
<reference evidence="1" key="1">
    <citation type="submission" date="2018-05" db="EMBL/GenBank/DDBJ databases">
        <title>Draft genome of Mucuna pruriens seed.</title>
        <authorList>
            <person name="Nnadi N.E."/>
            <person name="Vos R."/>
            <person name="Hasami M.H."/>
            <person name="Devisetty U.K."/>
            <person name="Aguiy J.C."/>
        </authorList>
    </citation>
    <scope>NUCLEOTIDE SEQUENCE [LARGE SCALE GENOMIC DNA]</scope>
    <source>
        <strain evidence="1">JCA_2017</strain>
    </source>
</reference>
<dbReference type="Proteomes" id="UP000257109">
    <property type="component" value="Unassembled WGS sequence"/>
</dbReference>
<evidence type="ECO:0000313" key="1">
    <source>
        <dbReference type="EMBL" id="RDY02253.1"/>
    </source>
</evidence>
<accession>A0A371HHI5</accession>